<dbReference type="InterPro" id="IPR001387">
    <property type="entry name" value="Cro/C1-type_HTH"/>
</dbReference>
<keyword evidence="1" id="KW-0238">DNA-binding</keyword>
<name>A0A9D5X433_9ACTN</name>
<dbReference type="SUPFAM" id="SSF47413">
    <property type="entry name" value="lambda repressor-like DNA-binding domains"/>
    <property type="match status" value="1"/>
</dbReference>
<evidence type="ECO:0000256" key="2">
    <source>
        <dbReference type="SAM" id="MobiDB-lite"/>
    </source>
</evidence>
<feature type="region of interest" description="Disordered" evidence="2">
    <location>
        <begin position="77"/>
        <end position="117"/>
    </location>
</feature>
<dbReference type="Gene3D" id="1.10.260.40">
    <property type="entry name" value="lambda repressor-like DNA-binding domains"/>
    <property type="match status" value="1"/>
</dbReference>
<dbReference type="PROSITE" id="PS50943">
    <property type="entry name" value="HTH_CROC1"/>
    <property type="match status" value="1"/>
</dbReference>
<evidence type="ECO:0000313" key="5">
    <source>
        <dbReference type="EMBL" id="MBF4803130.1"/>
    </source>
</evidence>
<keyword evidence="3" id="KW-0472">Membrane</keyword>
<dbReference type="PANTHER" id="PTHR46558">
    <property type="entry name" value="TRACRIPTIONAL REGULATORY PROTEIN-RELATED-RELATED"/>
    <property type="match status" value="1"/>
</dbReference>
<protein>
    <submittedName>
        <fullName evidence="5">Helix-turn-helix transcriptional regulator</fullName>
    </submittedName>
</protein>
<feature type="transmembrane region" description="Helical" evidence="3">
    <location>
        <begin position="268"/>
        <end position="287"/>
    </location>
</feature>
<feature type="transmembrane region" description="Helical" evidence="3">
    <location>
        <begin position="143"/>
        <end position="162"/>
    </location>
</feature>
<dbReference type="InterPro" id="IPR010982">
    <property type="entry name" value="Lambda_DNA-bd_dom_sf"/>
</dbReference>
<feature type="transmembrane region" description="Helical" evidence="3">
    <location>
        <begin position="182"/>
        <end position="201"/>
    </location>
</feature>
<dbReference type="EMBL" id="JABZGU010000111">
    <property type="protein sequence ID" value="MBF4803130.1"/>
    <property type="molecule type" value="Genomic_DNA"/>
</dbReference>
<evidence type="ECO:0000256" key="3">
    <source>
        <dbReference type="SAM" id="Phobius"/>
    </source>
</evidence>
<dbReference type="SMART" id="SM00530">
    <property type="entry name" value="HTH_XRE"/>
    <property type="match status" value="1"/>
</dbReference>
<evidence type="ECO:0000259" key="4">
    <source>
        <dbReference type="PROSITE" id="PS50943"/>
    </source>
</evidence>
<evidence type="ECO:0000313" key="6">
    <source>
        <dbReference type="Proteomes" id="UP000787322"/>
    </source>
</evidence>
<dbReference type="Pfam" id="PF01381">
    <property type="entry name" value="HTH_3"/>
    <property type="match status" value="1"/>
</dbReference>
<keyword evidence="3" id="KW-1133">Transmembrane helix</keyword>
<feature type="compositionally biased region" description="Low complexity" evidence="2">
    <location>
        <begin position="87"/>
        <end position="100"/>
    </location>
</feature>
<dbReference type="PANTHER" id="PTHR46558:SF15">
    <property type="entry name" value="HELIX-TURN-HELIX DOMAIN PROTEIN"/>
    <property type="match status" value="1"/>
</dbReference>
<comment type="caution">
    <text evidence="5">The sequence shown here is derived from an EMBL/GenBank/DDBJ whole genome shotgun (WGS) entry which is preliminary data.</text>
</comment>
<feature type="transmembrane region" description="Helical" evidence="3">
    <location>
        <begin position="350"/>
        <end position="372"/>
    </location>
</feature>
<gene>
    <name evidence="5" type="ORF">HXK24_04865</name>
</gene>
<dbReference type="GO" id="GO:0003677">
    <property type="term" value="F:DNA binding"/>
    <property type="evidence" value="ECO:0007669"/>
    <property type="project" value="UniProtKB-KW"/>
</dbReference>
<feature type="transmembrane region" description="Helical" evidence="3">
    <location>
        <begin position="243"/>
        <end position="262"/>
    </location>
</feature>
<keyword evidence="3" id="KW-0812">Transmembrane</keyword>
<dbReference type="Proteomes" id="UP000787322">
    <property type="component" value="Unassembled WGS sequence"/>
</dbReference>
<proteinExistence type="predicted"/>
<evidence type="ECO:0000256" key="1">
    <source>
        <dbReference type="ARBA" id="ARBA00023125"/>
    </source>
</evidence>
<dbReference type="CDD" id="cd00093">
    <property type="entry name" value="HTH_XRE"/>
    <property type="match status" value="1"/>
</dbReference>
<feature type="transmembrane region" description="Helical" evidence="3">
    <location>
        <begin position="326"/>
        <end position="344"/>
    </location>
</feature>
<feature type="domain" description="HTH cro/C1-type" evidence="4">
    <location>
        <begin position="7"/>
        <end position="61"/>
    </location>
</feature>
<reference evidence="5" key="1">
    <citation type="submission" date="2020-04" db="EMBL/GenBank/DDBJ databases">
        <title>Deep metagenomics examines the oral microbiome during advanced dental caries in children, revealing novel taxa and co-occurrences with host molecules.</title>
        <authorList>
            <person name="Baker J.L."/>
            <person name="Morton J.T."/>
            <person name="Dinis M."/>
            <person name="Alvarez R."/>
            <person name="Tran N.C."/>
            <person name="Knight R."/>
            <person name="Edlund A."/>
        </authorList>
    </citation>
    <scope>NUCLEOTIDE SEQUENCE</scope>
    <source>
        <strain evidence="5">JCVI_3_bin.11</strain>
    </source>
</reference>
<sequence length="414" mass="44965">MLLSEKIMSLRKRNGWSQEELAQQLGVSRQSVSKWEPMASMPDIQKIMSMSELFGVSTDYLLKDELEELPATATAADYAASSGQGGSSDPAAASTADSTDGGTGSDSSDDDTSTGKTVAPKLSISLETATEYLDAIARTSRPTAGAITLFILGPALLVSLATYSEDALYFDPMRISPDAMGIAGICIMMLFIAAGVGLLILQDIKLAKFKQLKEASLELQYGVEAAVRRRAESTESLRYMQQAAGVCLTILSAIPFLIASYFGAGITFALGFFVAAILVSLGVYLLVYSGILRDGYRVLLQEGDFSHDEKSNKRDHRSAALKYRPIAKAYFGTIALLYVGYSFITKDWKSSWIIWPVSALLYHVIISILNALKKSKRDRQIAIARTHGRHAGRRRWSGATRKSSVFSTGRALCV</sequence>
<dbReference type="AlphaFoldDB" id="A0A9D5X433"/>
<accession>A0A9D5X433</accession>
<organism evidence="5 6">
    <name type="scientific">Lancefieldella parvula</name>
    <dbReference type="NCBI Taxonomy" id="1382"/>
    <lineage>
        <taxon>Bacteria</taxon>
        <taxon>Bacillati</taxon>
        <taxon>Actinomycetota</taxon>
        <taxon>Coriobacteriia</taxon>
        <taxon>Coriobacteriales</taxon>
        <taxon>Atopobiaceae</taxon>
        <taxon>Lancefieldella</taxon>
    </lineage>
</organism>